<dbReference type="Gene3D" id="2.60.40.60">
    <property type="entry name" value="Cadherins"/>
    <property type="match status" value="7"/>
</dbReference>
<keyword evidence="5" id="KW-0130">Cell adhesion</keyword>
<dbReference type="InterPro" id="IPR020894">
    <property type="entry name" value="Cadherin_CS"/>
</dbReference>
<evidence type="ECO:0000256" key="9">
    <source>
        <dbReference type="PROSITE-ProRule" id="PRU00043"/>
    </source>
</evidence>
<keyword evidence="14" id="KW-1185">Reference proteome</keyword>
<dbReference type="InterPro" id="IPR050174">
    <property type="entry name" value="Protocadherin/Cadherin-CA"/>
</dbReference>
<dbReference type="Pfam" id="PF08266">
    <property type="entry name" value="Cadherin_2"/>
    <property type="match status" value="1"/>
</dbReference>
<keyword evidence="6 11" id="KW-1133">Transmembrane helix</keyword>
<dbReference type="PROSITE" id="PS00232">
    <property type="entry name" value="CADHERIN_1"/>
    <property type="match status" value="2"/>
</dbReference>
<keyword evidence="3" id="KW-0677">Repeat</keyword>
<dbReference type="EMBL" id="JAKROA010000001">
    <property type="protein sequence ID" value="KAL5111254.1"/>
    <property type="molecule type" value="Genomic_DNA"/>
</dbReference>
<dbReference type="InterPro" id="IPR015919">
    <property type="entry name" value="Cadherin-like_sf"/>
</dbReference>
<gene>
    <name evidence="13" type="ORF">TcWFU_000838</name>
</gene>
<evidence type="ECO:0000256" key="8">
    <source>
        <dbReference type="ARBA" id="ARBA00023180"/>
    </source>
</evidence>
<accession>A0ABR4QNQ8</accession>
<evidence type="ECO:0000256" key="7">
    <source>
        <dbReference type="ARBA" id="ARBA00023136"/>
    </source>
</evidence>
<evidence type="ECO:0000256" key="1">
    <source>
        <dbReference type="ARBA" id="ARBA00004167"/>
    </source>
</evidence>
<dbReference type="PROSITE" id="PS50268">
    <property type="entry name" value="CADHERIN_2"/>
    <property type="match status" value="7"/>
</dbReference>
<evidence type="ECO:0000256" key="4">
    <source>
        <dbReference type="ARBA" id="ARBA00022837"/>
    </source>
</evidence>
<comment type="caution">
    <text evidence="13">The sequence shown here is derived from an EMBL/GenBank/DDBJ whole genome shotgun (WGS) entry which is preliminary data.</text>
</comment>
<sequence length="1491" mass="162697">MPLIALLTPLKSSSVMNPLLKLVLYFLILAPLLIASTKTNGIQHLTYIIQEEVPRGTKVGNLADDVQQLLGAYSTHSEKSAVNLMITNWQDIGPQNFAIDMSSGYLIVTSKLDREALCPENSGPGLARFPYPADNGEDHPMPEKIHSPEAPDNPCTLTLRVVYTLEQIEGGLKDPILLTVNVIVADVNDHVPVFPQTRINLELGEVSAVPGETTINLPTASDPDAGSNGTLSYWLEPVLPQHGRQHLNSTIFPFRLEGVVDGNPLRLRLNQPLDYEKLKSYEVLLCVEDHGTPKPLSSRLRIHIEVLDENDNIPTFTRPNYFIIINESLPRGSVLLELHAQDQDSGQNGQVSFELPTPMTEESKTVQQYFGVRTITPGYAKLFIRQSPDLDAGIEAQSSTTPATCMRRSRDFTLHVIATDNGSPRRHTSEATVTVRVLDVNDMTPKISVNFLTSQGPHYQGNLFYRGSLTQKAHGVVMENVERSVIAFVSVRDLDSGPWGQVTCRTDNEAFKLIPIGENTADVNSFEGYSEIEPRSANKELSFKLMTQKPFDREEIQQVSFRIICVDSVYKTGQTQTFFQDLSPPSFTAPSSDDVTGGRQLTIVTDRARQLTAVAPVSIRILDENDCVPEFSQTLYTFSEEENVPDFTNQVSTKLEGKPIGSIQARDRDLDPVLTYTLLSNPQDAFRIDSKSGTLYIVRPFDREAFLTSTHEGIEVKRSLATNESTVVVHLRAQVSDGKHTAHAEIQVTIADVNDCPPIFEKTTYEFFVEENCRPLNDHPIGTVKAHDSDLGLNGKVIYRLQPIADHGFSNSTTYPRDYNPARHFKIDPNTGSIHALRPLDREQYIHHIFHVVAVDTSDGQLYQQTINGRKTQFTATTTVTVIVNDENDNAPKITFPASHTTLRVEVGAPAGQQIFTVAAIDPDAGENGTVRYSLRQSTTLAAEARVDEASANGAIFSIDEQAGIVLLTEKLPSTPTKYLLTISAHDLGSIIQRNTSIAAIIHVVAQNQLEAAVSYEGDGKTAVGRGETTQCFLENCSAGARVPQVRHRALGGSRDGGGSGRGESDGGGGEGGQKSLEDLQMAPPLPLLPSPTTVQPLAFLTDRIIIFVLSSIFVVLLIVTVVLILLIRRRRFIEINTNSGHKDGPKVSQIQNNITRGGLPCATNTLQLIRNDEVPGSKTVFYRTGLPSDGTSHSDSEARSIIASETFPVSGEDPYTLLKPLSKNQGGPLSSTEMGYRSYNQCVSVSSFPALVPIQNTASLAESSTRGHTALLYSTSDNYSNGFAHIYPVCTTTRIASHQDVGGTQLTNPPGNSHLLTGLVTQPRKCPSAAVTTTTTATYTEMSSQLLAAANNAGDTGKYEYQLLLQQKMPILIQRRPSAGQSVHGEKLMGFPLAEDAWTSTSQGNNELMGTSTANMSRDEIGRHTVKSATLQPMGQSNDLGWNSDLEDTVTSATPLQPHKMVKFSASSISLHKLTSAGDGLPKTAQSSYV</sequence>
<comment type="subcellular location">
    <subcellularLocation>
        <location evidence="1">Membrane</location>
        <topology evidence="1">Single-pass membrane protein</topology>
    </subcellularLocation>
</comment>
<feature type="domain" description="Cadherin" evidence="12">
    <location>
        <begin position="484"/>
        <end position="631"/>
    </location>
</feature>
<reference evidence="13 14" key="1">
    <citation type="journal article" date="2022" name="Front. Cell. Infect. Microbiol.">
        <title>The Genomes of Two Strains of Taenia crassiceps the Animal Model for the Study of Human Cysticercosis.</title>
        <authorList>
            <person name="Bobes R.J."/>
            <person name="Estrada K."/>
            <person name="Rios-Valencia D.G."/>
            <person name="Calderon-Gallegos A."/>
            <person name="de la Torre P."/>
            <person name="Carrero J.C."/>
            <person name="Sanchez-Flores A."/>
            <person name="Laclette J.P."/>
        </authorList>
    </citation>
    <scope>NUCLEOTIDE SEQUENCE [LARGE SCALE GENOMIC DNA]</scope>
    <source>
        <strain evidence="13">WFUcys</strain>
    </source>
</reference>
<feature type="domain" description="Cadherin" evidence="12">
    <location>
        <begin position="761"/>
        <end position="894"/>
    </location>
</feature>
<feature type="transmembrane region" description="Helical" evidence="11">
    <location>
        <begin position="1105"/>
        <end position="1128"/>
    </location>
</feature>
<keyword evidence="8" id="KW-0325">Glycoprotein</keyword>
<feature type="compositionally biased region" description="Gly residues" evidence="10">
    <location>
        <begin position="1054"/>
        <end position="1073"/>
    </location>
</feature>
<dbReference type="InterPro" id="IPR013164">
    <property type="entry name" value="Cadherin_N"/>
</dbReference>
<dbReference type="CDD" id="cd11304">
    <property type="entry name" value="Cadherin_repeat"/>
    <property type="match status" value="6"/>
</dbReference>
<feature type="domain" description="Cadherin" evidence="12">
    <location>
        <begin position="897"/>
        <end position="1014"/>
    </location>
</feature>
<dbReference type="InterPro" id="IPR002126">
    <property type="entry name" value="Cadherin-like_dom"/>
</dbReference>
<protein>
    <submittedName>
        <fullName evidence="13">Protocadherin-9</fullName>
    </submittedName>
</protein>
<evidence type="ECO:0000256" key="11">
    <source>
        <dbReference type="SAM" id="Phobius"/>
    </source>
</evidence>
<feature type="region of interest" description="Disordered" evidence="10">
    <location>
        <begin position="1050"/>
        <end position="1077"/>
    </location>
</feature>
<proteinExistence type="predicted"/>
<keyword evidence="7 11" id="KW-0472">Membrane</keyword>
<name>A0ABR4QNQ8_9CEST</name>
<evidence type="ECO:0000256" key="10">
    <source>
        <dbReference type="SAM" id="MobiDB-lite"/>
    </source>
</evidence>
<feature type="domain" description="Cadherin" evidence="12">
    <location>
        <begin position="317"/>
        <end position="447"/>
    </location>
</feature>
<dbReference type="SMART" id="SM00112">
    <property type="entry name" value="CA"/>
    <property type="match status" value="6"/>
</dbReference>
<dbReference type="PRINTS" id="PR00205">
    <property type="entry name" value="CADHERIN"/>
</dbReference>
<evidence type="ECO:0000256" key="2">
    <source>
        <dbReference type="ARBA" id="ARBA00022692"/>
    </source>
</evidence>
<dbReference type="PANTHER" id="PTHR24028">
    <property type="entry name" value="CADHERIN-87A"/>
    <property type="match status" value="1"/>
</dbReference>
<keyword evidence="2 11" id="KW-0812">Transmembrane</keyword>
<dbReference type="Proteomes" id="UP001651158">
    <property type="component" value="Unassembled WGS sequence"/>
</dbReference>
<feature type="domain" description="Cadherin" evidence="12">
    <location>
        <begin position="632"/>
        <end position="760"/>
    </location>
</feature>
<feature type="domain" description="Cadherin" evidence="12">
    <location>
        <begin position="219"/>
        <end position="316"/>
    </location>
</feature>
<dbReference type="Pfam" id="PF00028">
    <property type="entry name" value="Cadherin"/>
    <property type="match status" value="2"/>
</dbReference>
<feature type="domain" description="Cadherin" evidence="12">
    <location>
        <begin position="49"/>
        <end position="194"/>
    </location>
</feature>
<dbReference type="PANTHER" id="PTHR24028:SF146">
    <property type="entry name" value="CADHERIN 96CB, ISOFORM D-RELATED"/>
    <property type="match status" value="1"/>
</dbReference>
<evidence type="ECO:0000313" key="14">
    <source>
        <dbReference type="Proteomes" id="UP001651158"/>
    </source>
</evidence>
<evidence type="ECO:0000256" key="5">
    <source>
        <dbReference type="ARBA" id="ARBA00022889"/>
    </source>
</evidence>
<evidence type="ECO:0000259" key="12">
    <source>
        <dbReference type="PROSITE" id="PS50268"/>
    </source>
</evidence>
<keyword evidence="4 9" id="KW-0106">Calcium</keyword>
<dbReference type="SUPFAM" id="SSF49313">
    <property type="entry name" value="Cadherin-like"/>
    <property type="match status" value="6"/>
</dbReference>
<evidence type="ECO:0000256" key="3">
    <source>
        <dbReference type="ARBA" id="ARBA00022737"/>
    </source>
</evidence>
<evidence type="ECO:0000313" key="13">
    <source>
        <dbReference type="EMBL" id="KAL5111254.1"/>
    </source>
</evidence>
<evidence type="ECO:0000256" key="6">
    <source>
        <dbReference type="ARBA" id="ARBA00022989"/>
    </source>
</evidence>
<organism evidence="13 14">
    <name type="scientific">Taenia crassiceps</name>
    <dbReference type="NCBI Taxonomy" id="6207"/>
    <lineage>
        <taxon>Eukaryota</taxon>
        <taxon>Metazoa</taxon>
        <taxon>Spiralia</taxon>
        <taxon>Lophotrochozoa</taxon>
        <taxon>Platyhelminthes</taxon>
        <taxon>Cestoda</taxon>
        <taxon>Eucestoda</taxon>
        <taxon>Cyclophyllidea</taxon>
        <taxon>Taeniidae</taxon>
        <taxon>Taenia</taxon>
    </lineage>
</organism>